<evidence type="ECO:0000313" key="4">
    <source>
        <dbReference type="Proteomes" id="UP000282084"/>
    </source>
</evidence>
<reference evidence="3 4" key="1">
    <citation type="submission" date="2018-10" db="EMBL/GenBank/DDBJ databases">
        <title>Sequencing the genomes of 1000 actinobacteria strains.</title>
        <authorList>
            <person name="Klenk H.-P."/>
        </authorList>
    </citation>
    <scope>NUCLEOTIDE SEQUENCE [LARGE SCALE GENOMIC DNA]</scope>
    <source>
        <strain evidence="3 4">DSM 43800</strain>
    </source>
</reference>
<feature type="domain" description="wHTH-Hsp90 Na associated" evidence="2">
    <location>
        <begin position="1003"/>
        <end position="1056"/>
    </location>
</feature>
<feature type="domain" description="wHTH-Hsp90 Na associated" evidence="2">
    <location>
        <begin position="1084"/>
        <end position="1115"/>
    </location>
</feature>
<feature type="domain" description="wHTH-Hsp90 Na associated" evidence="2">
    <location>
        <begin position="938"/>
        <end position="991"/>
    </location>
</feature>
<dbReference type="InterPro" id="IPR056507">
    <property type="entry name" value="wHTH-HSP90_Na-assoc"/>
</dbReference>
<dbReference type="InterPro" id="IPR056506">
    <property type="entry name" value="iHD-CE"/>
</dbReference>
<dbReference type="Pfam" id="PF24401">
    <property type="entry name" value="iHD-CE"/>
    <property type="match status" value="1"/>
</dbReference>
<organism evidence="3 4">
    <name type="scientific">Saccharothrix australiensis</name>
    <dbReference type="NCBI Taxonomy" id="2072"/>
    <lineage>
        <taxon>Bacteria</taxon>
        <taxon>Bacillati</taxon>
        <taxon>Actinomycetota</taxon>
        <taxon>Actinomycetes</taxon>
        <taxon>Pseudonocardiales</taxon>
        <taxon>Pseudonocardiaceae</taxon>
        <taxon>Saccharothrix</taxon>
    </lineage>
</organism>
<dbReference type="RefSeq" id="WP_121004220.1">
    <property type="nucleotide sequence ID" value="NZ_RBXO01000001.1"/>
</dbReference>
<gene>
    <name evidence="3" type="ORF">C8E97_2251</name>
</gene>
<dbReference type="PRINTS" id="PR00775">
    <property type="entry name" value="HEATSHOCK90"/>
</dbReference>
<feature type="domain" description="iHD-CE" evidence="1">
    <location>
        <begin position="98"/>
        <end position="428"/>
    </location>
</feature>
<accession>A0A495VWD7</accession>
<dbReference type="Gene3D" id="3.30.565.10">
    <property type="entry name" value="Histidine kinase-like ATPase, C-terminal domain"/>
    <property type="match status" value="1"/>
</dbReference>
<dbReference type="OrthoDB" id="9802640at2"/>
<name>A0A495VWD7_9PSEU</name>
<dbReference type="SUPFAM" id="SSF55874">
    <property type="entry name" value="ATPase domain of HSP90 chaperone/DNA topoisomerase II/histidine kinase"/>
    <property type="match status" value="1"/>
</dbReference>
<dbReference type="EMBL" id="RBXO01000001">
    <property type="protein sequence ID" value="RKT53672.1"/>
    <property type="molecule type" value="Genomic_DNA"/>
</dbReference>
<protein>
    <recommendedName>
        <fullName evidence="5">Histidine kinase/DNA gyrase B/HSP90-like ATPase</fullName>
    </recommendedName>
</protein>
<evidence type="ECO:0000259" key="2">
    <source>
        <dbReference type="Pfam" id="PF24410"/>
    </source>
</evidence>
<comment type="caution">
    <text evidence="3">The sequence shown here is derived from an EMBL/GenBank/DDBJ whole genome shotgun (WGS) entry which is preliminary data.</text>
</comment>
<evidence type="ECO:0008006" key="5">
    <source>
        <dbReference type="Google" id="ProtNLM"/>
    </source>
</evidence>
<dbReference type="Pfam" id="PF24410">
    <property type="entry name" value="wHTH-HSP90_Na-assoc"/>
    <property type="match status" value="3"/>
</dbReference>
<evidence type="ECO:0000313" key="3">
    <source>
        <dbReference type="EMBL" id="RKT53672.1"/>
    </source>
</evidence>
<evidence type="ECO:0000259" key="1">
    <source>
        <dbReference type="Pfam" id="PF24401"/>
    </source>
</evidence>
<dbReference type="Proteomes" id="UP000282084">
    <property type="component" value="Unassembled WGS sequence"/>
</dbReference>
<keyword evidence="4" id="KW-1185">Reference proteome</keyword>
<dbReference type="InterPro" id="IPR036890">
    <property type="entry name" value="HATPase_C_sf"/>
</dbReference>
<proteinExistence type="predicted"/>
<sequence length="1400" mass="151378">MTPEDLAGFCRELREFFQRSGAVVTAPASHGGPGRSQVSAILNGRIKKLPDLEHVIAIVRAALAAAKVAPPNGTVEYWRGRHAALESAPPAPPAPDRWPDRARTHPVWARATDVAAFRDDVVRLAADLGRRRQAAERALAGSPWLDPDLVDRVERRLADLVELVDLRPTGAEAALLVLAPMLHRVRVLEAAASRVHLGPTRLRPEDGAGADRREYEHFLAGAEQGRLVARTGLPGRGDSVAPIGWWMFHQWTAGHPDHEQAGALPVPNPASRELYATLDRLTALFHLTPGDLRHRRRLHPEKTHLGLTTAPQVVREELVGLLLVVAWEQAVELTALPITVVEHLGIPDPVRLDHLRTTIAHAAWVPVEGVGTGLIADCRHEAVLEALKSHVARVDAVLSAVREAAEDFRLEPLRRLPPHASADRVQPAEENGRPVFVTPVTRFRLDETRVRELLMGEQLYGDRSLAVRELYQNALDACRYRQARHDYLRASRGIDIGWTGRIEFTQGVEHGRHVLRCADNGVGMGRAELREVFSRAGVRFADRPEFREEQARWEAAGVELFPNSRFGIGVLSYFMLADEIEIRTRRMHPNGHDHGEALRVMIAGPGHLFRIETLAEDIGPGTAVTLYLRAGADAESCVDVLQRILGIAEFETTAVHGDHDATWRPFELESRPAGGGSGLHASGALVHGERTEHGQVVWCEQGGGLLVDGIHVEPLKRRGVLAGPAYGESLYGAVVNLTRKGAPKLTVDRSKVLDDVSPLVEELLRRSVPALRQANPLFLSLEWLVRVARTSPGTADIVADEVAASGGPWRALIGSSEILDGGYSYADLDLVRRLHDHYAERLNLFGAGRSASAVSLAWTSLARAGRAGVTPLSPSDKAIIEDLYERRSHLPGSQDLPVGLVLAVAKDTQIGVVALADRLARLGYALPDVDWGSLADEPGEADFTVVSADCDAIAPWLPPGAPVSVGHVVAAAHAAKSSPSAVADRLAFFGFSAPSTAGLPSRVTRSDVILVSLNVDGGRPWLPDGWPVEPARVHFAAAVLRRDSPAIASRLRELGFPVPDVRHTPEWLGTVGGGLGRVFLDCAVEDGDAVPPSQVVRAAVLWGVPPAEVARRFAEIGLAVPADGRVPRELADGDAALLTRQWLDRDLPPGPVRVPLGLLLDIAGRAGVRVAEAAARLGDLGFVLPDEQVWRGDLDGVDQRLLQFSTPLRPIPRWEDRRTFESLLEATREVGGTIAGVANRLRRMGFEVPDVAHLDDDLLEVDYHLLSARGCALGRAPAGSAAPLAVVAHAAGRTGTSPRRTAERVSALGYTPPATDRLPERFDRLDLDLLGRLDLTRPIKARDVLEQALWFETTPEEVADRLAALDLAVPGFDAELAAIYAGVPGVADDGPPPNPAAAPR</sequence>
<dbReference type="InterPro" id="IPR020575">
    <property type="entry name" value="Hsp90_N"/>
</dbReference>